<evidence type="ECO:0000256" key="7">
    <source>
        <dbReference type="PIRNR" id="PIRNR000232"/>
    </source>
</evidence>
<comment type="caution">
    <text evidence="10">The sequence shown here is derived from an EMBL/GenBank/DDBJ whole genome shotgun (WGS) entry which is preliminary data.</text>
</comment>
<dbReference type="SUPFAM" id="SSF55469">
    <property type="entry name" value="FMN-dependent nitroreductase-like"/>
    <property type="match status" value="1"/>
</dbReference>
<keyword evidence="3 7" id="KW-0288">FMN</keyword>
<feature type="domain" description="Nitroreductase" evidence="9">
    <location>
        <begin position="9"/>
        <end position="167"/>
    </location>
</feature>
<reference evidence="10 11" key="2">
    <citation type="submission" date="2019-09" db="EMBL/GenBank/DDBJ databases">
        <authorList>
            <person name="Jin C."/>
        </authorList>
    </citation>
    <scope>NUCLEOTIDE SEQUENCE [LARGE SCALE GENOMIC DNA]</scope>
    <source>
        <strain evidence="10 11">BN140002</strain>
    </source>
</reference>
<accession>A0A5B2V8N6</accession>
<dbReference type="Pfam" id="PF00881">
    <property type="entry name" value="Nitroreductase"/>
    <property type="match status" value="1"/>
</dbReference>
<evidence type="ECO:0000256" key="3">
    <source>
        <dbReference type="ARBA" id="ARBA00022643"/>
    </source>
</evidence>
<dbReference type="InterPro" id="IPR052530">
    <property type="entry name" value="NAD(P)H_nitroreductase"/>
</dbReference>
<dbReference type="InterPro" id="IPR026021">
    <property type="entry name" value="YdjA-like"/>
</dbReference>
<dbReference type="RefSeq" id="WP_149821127.1">
    <property type="nucleotide sequence ID" value="NZ_VUOA01000037.1"/>
</dbReference>
<evidence type="ECO:0000259" key="9">
    <source>
        <dbReference type="Pfam" id="PF00881"/>
    </source>
</evidence>
<evidence type="ECO:0000313" key="10">
    <source>
        <dbReference type="EMBL" id="KAA2235166.1"/>
    </source>
</evidence>
<keyword evidence="2 7" id="KW-0285">Flavoprotein</keyword>
<evidence type="ECO:0000256" key="6">
    <source>
        <dbReference type="ARBA" id="ARBA00023027"/>
    </source>
</evidence>
<evidence type="ECO:0000256" key="1">
    <source>
        <dbReference type="ARBA" id="ARBA00007118"/>
    </source>
</evidence>
<keyword evidence="11" id="KW-1185">Reference proteome</keyword>
<comment type="similarity">
    <text evidence="1 7">Belongs to the nitroreductase family.</text>
</comment>
<dbReference type="EC" id="1.-.-.-" evidence="7"/>
<dbReference type="Proteomes" id="UP000323142">
    <property type="component" value="Unassembled WGS sequence"/>
</dbReference>
<feature type="binding site" evidence="8">
    <location>
        <position position="38"/>
    </location>
    <ligand>
        <name>FMN</name>
        <dbReference type="ChEBI" id="CHEBI:58210"/>
        <note>ligand shared between dimeric partners</note>
    </ligand>
</feature>
<feature type="binding site" description="in other chain" evidence="8">
    <location>
        <begin position="136"/>
        <end position="138"/>
    </location>
    <ligand>
        <name>FMN</name>
        <dbReference type="ChEBI" id="CHEBI:58210"/>
        <note>ligand shared between dimeric partners</note>
    </ligand>
</feature>
<organism evidence="10 11">
    <name type="scientific">Salinarimonas soli</name>
    <dbReference type="NCBI Taxonomy" id="1638099"/>
    <lineage>
        <taxon>Bacteria</taxon>
        <taxon>Pseudomonadati</taxon>
        <taxon>Pseudomonadota</taxon>
        <taxon>Alphaproteobacteria</taxon>
        <taxon>Hyphomicrobiales</taxon>
        <taxon>Salinarimonadaceae</taxon>
        <taxon>Salinarimonas</taxon>
    </lineage>
</organism>
<comment type="cofactor">
    <cofactor evidence="8">
        <name>FMN</name>
        <dbReference type="ChEBI" id="CHEBI:58210"/>
    </cofactor>
    <text evidence="8">Binds 1 FMN per subunit.</text>
</comment>
<dbReference type="InterPro" id="IPR000415">
    <property type="entry name" value="Nitroreductase-like"/>
</dbReference>
<dbReference type="AlphaFoldDB" id="A0A5B2V8N6"/>
<evidence type="ECO:0000256" key="5">
    <source>
        <dbReference type="ARBA" id="ARBA00023002"/>
    </source>
</evidence>
<dbReference type="InterPro" id="IPR029479">
    <property type="entry name" value="Nitroreductase"/>
</dbReference>
<dbReference type="Gene3D" id="3.40.109.10">
    <property type="entry name" value="NADH Oxidase"/>
    <property type="match status" value="1"/>
</dbReference>
<dbReference type="CDD" id="cd02135">
    <property type="entry name" value="YdjA-like"/>
    <property type="match status" value="1"/>
</dbReference>
<keyword evidence="4 7" id="KW-0521">NADP</keyword>
<evidence type="ECO:0000256" key="8">
    <source>
        <dbReference type="PIRSR" id="PIRSR000232-1"/>
    </source>
</evidence>
<evidence type="ECO:0000256" key="4">
    <source>
        <dbReference type="ARBA" id="ARBA00022857"/>
    </source>
</evidence>
<gene>
    <name evidence="10" type="ORF">F0L46_20690</name>
</gene>
<dbReference type="PIRSF" id="PIRSF000232">
    <property type="entry name" value="YdjA"/>
    <property type="match status" value="1"/>
</dbReference>
<sequence length="187" mass="20292">MNETIGFLARRRSVPAAQLREPGPSAAELGTILSIASRVPDHGKLAPWRFIVIEGEARHQLGETIARIFQADAPDAPEDKLVAERERLARAPLVVAVVSGARAHPKIPDWEQVLSAGAVCMNLVTAANALGFGTAWVTEWIAYDRRFLDALGLAPEERLAGFIHIGRPAMVPSDRPRPDLAQIVTRA</sequence>
<dbReference type="PANTHER" id="PTHR43821:SF1">
    <property type="entry name" value="NAD(P)H NITROREDUCTASE YDJA-RELATED"/>
    <property type="match status" value="1"/>
</dbReference>
<proteinExistence type="inferred from homology"/>
<dbReference type="OrthoDB" id="9804207at2"/>
<dbReference type="GO" id="GO:0016491">
    <property type="term" value="F:oxidoreductase activity"/>
    <property type="evidence" value="ECO:0007669"/>
    <property type="project" value="UniProtKB-UniRule"/>
</dbReference>
<dbReference type="PANTHER" id="PTHR43821">
    <property type="entry name" value="NAD(P)H NITROREDUCTASE YDJA-RELATED"/>
    <property type="match status" value="1"/>
</dbReference>
<evidence type="ECO:0000313" key="11">
    <source>
        <dbReference type="Proteomes" id="UP000323142"/>
    </source>
</evidence>
<evidence type="ECO:0000256" key="2">
    <source>
        <dbReference type="ARBA" id="ARBA00022630"/>
    </source>
</evidence>
<reference evidence="10 11" key="1">
    <citation type="submission" date="2019-09" db="EMBL/GenBank/DDBJ databases">
        <title>Salinarimonas rosea gen. nov., sp. nov., a new member of the a-2 subgroup of the Proteobacteria.</title>
        <authorList>
            <person name="Liu J."/>
        </authorList>
    </citation>
    <scope>NUCLEOTIDE SEQUENCE [LARGE SCALE GENOMIC DNA]</scope>
    <source>
        <strain evidence="10 11">BN140002</strain>
    </source>
</reference>
<keyword evidence="6 7" id="KW-0520">NAD</keyword>
<keyword evidence="5 7" id="KW-0560">Oxidoreductase</keyword>
<dbReference type="EMBL" id="VUOA01000037">
    <property type="protein sequence ID" value="KAA2235166.1"/>
    <property type="molecule type" value="Genomic_DNA"/>
</dbReference>
<feature type="binding site" evidence="8">
    <location>
        <position position="42"/>
    </location>
    <ligand>
        <name>FMN</name>
        <dbReference type="ChEBI" id="CHEBI:58210"/>
        <note>ligand shared between dimeric partners</note>
    </ligand>
</feature>
<feature type="binding site" description="in other chain" evidence="8">
    <location>
        <begin position="11"/>
        <end position="13"/>
    </location>
    <ligand>
        <name>FMN</name>
        <dbReference type="ChEBI" id="CHEBI:58210"/>
        <note>ligand shared between dimeric partners</note>
    </ligand>
</feature>
<protein>
    <recommendedName>
        <fullName evidence="7">Putative NAD(P)H nitroreductase</fullName>
        <ecNumber evidence="7">1.-.-.-</ecNumber>
    </recommendedName>
</protein>
<name>A0A5B2V8N6_9HYPH</name>